<dbReference type="Pfam" id="PF14905">
    <property type="entry name" value="OMP_b-brl_3"/>
    <property type="match status" value="1"/>
</dbReference>
<evidence type="ECO:0000256" key="1">
    <source>
        <dbReference type="ARBA" id="ARBA00004442"/>
    </source>
</evidence>
<dbReference type="InterPro" id="IPR012910">
    <property type="entry name" value="Plug_dom"/>
</dbReference>
<keyword evidence="11" id="KW-1185">Reference proteome</keyword>
<keyword evidence="3" id="KW-0472">Membrane</keyword>
<dbReference type="AlphaFoldDB" id="A0A562PGH7"/>
<evidence type="ECO:0000313" key="10">
    <source>
        <dbReference type="Proteomes" id="UP000315112"/>
    </source>
</evidence>
<dbReference type="EMBL" id="CP046904">
    <property type="protein sequence ID" value="QGZ40386.1"/>
    <property type="molecule type" value="Genomic_DNA"/>
</dbReference>
<organism evidence="9 10">
    <name type="scientific">Pseudoduganella flava</name>
    <dbReference type="NCBI Taxonomy" id="871742"/>
    <lineage>
        <taxon>Bacteria</taxon>
        <taxon>Pseudomonadati</taxon>
        <taxon>Pseudomonadota</taxon>
        <taxon>Betaproteobacteria</taxon>
        <taxon>Burkholderiales</taxon>
        <taxon>Oxalobacteraceae</taxon>
        <taxon>Telluria group</taxon>
        <taxon>Pseudoduganella</taxon>
    </lineage>
</organism>
<dbReference type="Proteomes" id="UP000315112">
    <property type="component" value="Unassembled WGS sequence"/>
</dbReference>
<dbReference type="Gene3D" id="2.170.130.10">
    <property type="entry name" value="TonB-dependent receptor, plug domain"/>
    <property type="match status" value="1"/>
</dbReference>
<evidence type="ECO:0000259" key="6">
    <source>
        <dbReference type="Pfam" id="PF07715"/>
    </source>
</evidence>
<dbReference type="Gene3D" id="2.40.170.20">
    <property type="entry name" value="TonB-dependent receptor, beta-barrel domain"/>
    <property type="match status" value="1"/>
</dbReference>
<dbReference type="InterPro" id="IPR041700">
    <property type="entry name" value="OMP_b-brl_3"/>
</dbReference>
<dbReference type="PANTHER" id="PTHR40980">
    <property type="entry name" value="PLUG DOMAIN-CONTAINING PROTEIN"/>
    <property type="match status" value="1"/>
</dbReference>
<protein>
    <submittedName>
        <fullName evidence="9">Outer membrane receptor protein involved in Fe transport</fullName>
    </submittedName>
    <submittedName>
        <fullName evidence="8">TonB-dependent receptor</fullName>
    </submittedName>
</protein>
<evidence type="ECO:0000256" key="3">
    <source>
        <dbReference type="ARBA" id="ARBA00023136"/>
    </source>
</evidence>
<keyword evidence="5" id="KW-0732">Signal</keyword>
<dbReference type="OrthoDB" id="910296at2"/>
<proteinExistence type="inferred from homology"/>
<dbReference type="Pfam" id="PF07715">
    <property type="entry name" value="Plug"/>
    <property type="match status" value="1"/>
</dbReference>
<sequence length="682" mass="72668">MFRLPLPALLCGFIAMPAHAGEPPLTTVTVTAKKPSVSKELDKTVHRVSGMARAENGTAQDVLQSLPGITVAADGAIAVQGNRQVTVLVDGKPTAGMSGEERAAALQTMSGAAIASVEVITNPSAAQHADGGAIVNIVLKRNRKAGAHAQLRGGAADHGLWNLGATADASGGNVSVHGEVARRHDGTLKTRGSRVDWTYPASGGTGHTRQASEVFVRRIVETAALGLDYDVSASDSIGLAARHQARRSRPRLDTLNVVGTGGRENVYHRISEGPNEQSDDSVSVTASHAGDGTALKAVLQHSETVGLIDKSFSDVFADARATAYSRGATRSTRRLDQATLDWSRGPWGSGIDIQHETQTLDNYQAAVDHATGIETPDPATTNGYAVATTLSAGYVTRQVTHGKWEALLGARLEHMALRVHPLQGPVHRAQWQAVDPSLHVKHAATTNADVTLSYRRSLQRPDPRDLNPFTTYVDAQNLSRGNPTLGPQRVAAWEIGTDVHVAHLTGRVGAFHRTSRDMVADVRSIEGGVIVTGKRNGGLARSAGVTGSLDWEPNTALSLGIDGGVYRVVLLTPDLEGPVRQSGVAGYLNLRAAWRGKVDDVSLDAHALSAGMTPLVRYGATSNVNVTWKRRLTPTLSLTVNASDLFDGSRRTYRTTTSTFRQQGFEHFVARRLQVGFVQRFK</sequence>
<accession>A0A562PGH7</accession>
<reference evidence="9" key="2">
    <citation type="submission" date="2019-07" db="EMBL/GenBank/DDBJ databases">
        <authorList>
            <person name="Whitman W."/>
            <person name="Huntemann M."/>
            <person name="Clum A."/>
            <person name="Pillay M."/>
            <person name="Palaniappan K."/>
            <person name="Varghese N."/>
            <person name="Mikhailova N."/>
            <person name="Stamatis D."/>
            <person name="Reddy T."/>
            <person name="Daum C."/>
            <person name="Shapiro N."/>
            <person name="Ivanova N."/>
            <person name="Kyrpides N."/>
            <person name="Woyke T."/>
        </authorList>
    </citation>
    <scope>NUCLEOTIDE SEQUENCE</scope>
    <source>
        <strain evidence="9">CGMCC 1.10685</strain>
    </source>
</reference>
<feature type="domain" description="TonB-dependent receptor plug" evidence="6">
    <location>
        <begin position="52"/>
        <end position="131"/>
    </location>
</feature>
<evidence type="ECO:0000313" key="8">
    <source>
        <dbReference type="EMBL" id="QGZ40386.1"/>
    </source>
</evidence>
<gene>
    <name evidence="8" type="ORF">GO485_15875</name>
    <name evidence="9" type="ORF">IP92_05147</name>
</gene>
<evidence type="ECO:0000256" key="2">
    <source>
        <dbReference type="ARBA" id="ARBA00009810"/>
    </source>
</evidence>
<dbReference type="InterPro" id="IPR036942">
    <property type="entry name" value="Beta-barrel_TonB_sf"/>
</dbReference>
<keyword evidence="4" id="KW-0998">Cell outer membrane</keyword>
<name>A0A562PGH7_9BURK</name>
<feature type="signal peptide" evidence="5">
    <location>
        <begin position="1"/>
        <end position="20"/>
    </location>
</feature>
<feature type="chain" id="PRO_5044617702" evidence="5">
    <location>
        <begin position="21"/>
        <end position="682"/>
    </location>
</feature>
<dbReference type="GO" id="GO:0009279">
    <property type="term" value="C:cell outer membrane"/>
    <property type="evidence" value="ECO:0007669"/>
    <property type="project" value="UniProtKB-SubCell"/>
</dbReference>
<evidence type="ECO:0000256" key="4">
    <source>
        <dbReference type="ARBA" id="ARBA00023237"/>
    </source>
</evidence>
<dbReference type="Proteomes" id="UP000437862">
    <property type="component" value="Chromosome"/>
</dbReference>
<dbReference type="EMBL" id="VLKW01000012">
    <property type="protein sequence ID" value="TWI43582.1"/>
    <property type="molecule type" value="Genomic_DNA"/>
</dbReference>
<comment type="similarity">
    <text evidence="2">Belongs to the TonB-dependent receptor family.</text>
</comment>
<evidence type="ECO:0000259" key="7">
    <source>
        <dbReference type="Pfam" id="PF14905"/>
    </source>
</evidence>
<comment type="subcellular location">
    <subcellularLocation>
        <location evidence="1">Cell outer membrane</location>
    </subcellularLocation>
</comment>
<dbReference type="RefSeq" id="WP_145880680.1">
    <property type="nucleotide sequence ID" value="NZ_CP046904.1"/>
</dbReference>
<keyword evidence="9" id="KW-0675">Receptor</keyword>
<dbReference type="PANTHER" id="PTHR40980:SF4">
    <property type="entry name" value="TONB-DEPENDENT RECEPTOR-LIKE BETA-BARREL DOMAIN-CONTAINING PROTEIN"/>
    <property type="match status" value="1"/>
</dbReference>
<dbReference type="InterPro" id="IPR037066">
    <property type="entry name" value="Plug_dom_sf"/>
</dbReference>
<feature type="domain" description="Outer membrane protein beta-barrel" evidence="7">
    <location>
        <begin position="360"/>
        <end position="673"/>
    </location>
</feature>
<reference evidence="9 10" key="1">
    <citation type="journal article" date="2015" name="Stand. Genomic Sci.">
        <title>Genomic Encyclopedia of Bacterial and Archaeal Type Strains, Phase III: the genomes of soil and plant-associated and newly described type strains.</title>
        <authorList>
            <person name="Whitman W.B."/>
            <person name="Woyke T."/>
            <person name="Klenk H.P."/>
            <person name="Zhou Y."/>
            <person name="Lilburn T.G."/>
            <person name="Beck B.J."/>
            <person name="De Vos P."/>
            <person name="Vandamme P."/>
            <person name="Eisen J.A."/>
            <person name="Garrity G."/>
            <person name="Hugenholtz P."/>
            <person name="Kyrpides N.C."/>
        </authorList>
    </citation>
    <scope>NUCLEOTIDE SEQUENCE [LARGE SCALE GENOMIC DNA]</scope>
    <source>
        <strain evidence="9 10">CGMCC 1.10685</strain>
    </source>
</reference>
<reference evidence="8 11" key="3">
    <citation type="submission" date="2019-12" db="EMBL/GenBank/DDBJ databases">
        <title>Draft Genome Sequences of Six Type Strains of the Genus Massilia.</title>
        <authorList>
            <person name="Miess H."/>
            <person name="Frediansyah A."/>
            <person name="Goeker M."/>
            <person name="Gross H."/>
        </authorList>
    </citation>
    <scope>NUCLEOTIDE SEQUENCE [LARGE SCALE GENOMIC DNA]</scope>
    <source>
        <strain evidence="8 11">DSM 26639</strain>
    </source>
</reference>
<evidence type="ECO:0000313" key="11">
    <source>
        <dbReference type="Proteomes" id="UP000437862"/>
    </source>
</evidence>
<evidence type="ECO:0000313" key="9">
    <source>
        <dbReference type="EMBL" id="TWI43582.1"/>
    </source>
</evidence>
<dbReference type="SUPFAM" id="SSF56935">
    <property type="entry name" value="Porins"/>
    <property type="match status" value="1"/>
</dbReference>
<evidence type="ECO:0000256" key="5">
    <source>
        <dbReference type="SAM" id="SignalP"/>
    </source>
</evidence>